<feature type="compositionally biased region" description="Polar residues" evidence="1">
    <location>
        <begin position="306"/>
        <end position="315"/>
    </location>
</feature>
<reference evidence="2" key="1">
    <citation type="submission" date="2025-08" db="UniProtKB">
        <authorList>
            <consortium name="Ensembl"/>
        </authorList>
    </citation>
    <scope>IDENTIFICATION</scope>
</reference>
<feature type="compositionally biased region" description="Low complexity" evidence="1">
    <location>
        <begin position="751"/>
        <end position="766"/>
    </location>
</feature>
<feature type="compositionally biased region" description="Basic and acidic residues" evidence="1">
    <location>
        <begin position="284"/>
        <end position="299"/>
    </location>
</feature>
<feature type="region of interest" description="Disordered" evidence="1">
    <location>
        <begin position="476"/>
        <end position="529"/>
    </location>
</feature>
<feature type="compositionally biased region" description="Polar residues" evidence="1">
    <location>
        <begin position="624"/>
        <end position="635"/>
    </location>
</feature>
<dbReference type="Ensembl" id="ENSEBUT00000010509.1">
    <property type="protein sequence ID" value="ENSEBUP00000009974.1"/>
    <property type="gene ID" value="ENSEBUG00000006403.1"/>
</dbReference>
<dbReference type="GO" id="GO:0030154">
    <property type="term" value="P:cell differentiation"/>
    <property type="evidence" value="ECO:0007669"/>
    <property type="project" value="TreeGrafter"/>
</dbReference>
<sequence>RLISHHHSVWGHQGNLFLPSTRPRCVQELQKQASTIRTHNTGEVTNRPLWSNRRLRDVNTSPTRAPSPTPLPHLSASGPEERERARRPRTGRRGNAPVHYVPSSLDRQTNWRDVLPLPTPQQRMHEIAGSIFSAVIPINVSGKSFERQASVRRSFAASESVARRKKRLQRRKTITGIPEELHKELSKCSTPTHPRVSSTPIVSPCERRVRAWQRGGTQATRLCRSHGTVCATVIGSDGEDGAPALCSPSTSWRGAWHSLPARITHRQDTAIPAENAVNNCGIGKDTHRQREKTRWHDDSVVVNEPNDATTKSELSPQHPPHSSPGEPQVVILQAVAKVATSPVSFDHASVSNRQTGLNISSQNGSSSTMSLDSIYWTPVPDTESLTMILQRGFLREKAAQRCTLSSTPLGQHKVLPGDIMTSPKADPQKRYNEMDLGRSISDQGDSGSMYSVDADGYYTSAYFDSGLRTRRTAGTGFETRGVDSGRGMRRRSFSITKMKSKPPPPKRNVSLRRNFSPRSEAGPIANSAKREMLRKHDEGLEVKTTANIHHSACNEDTVHSDVLMGSPKIPFPILSRVSAPSSSSLWSSDSPRISDTCASISSSSDTTGTTIVERPTPSPPTGLRKSSSGSDTALSLTPPAAGPHKTSSPEKLNSVTSPSSGYSSQSGTPTSLIPAPFFPRTGSPAVLRVKPKVPERTSSLHNDLSIKTHRKAKCNGQHISSIEQRNALGVPISSEEVKHRSPQHVHRGTSADDLSSLSPASDQALATPPGHSPLGRQNCVIYTSLLEEYISPKNGGADHVTEPAGTTAIHMHSVDDKDKGYLLLPDLISDMKGLVTTTARPTSPLLPEKRQISGLNCDNSELKEALSDIQASLKDLCIGTDPCVNGANRIPEETLCDASITSNILTNQSDLQKNDLDGLMKDKASHVGDFHPFHDYPARGFETVNLQRPWPQKEVIVASASLPSRQTDVFVERLPSQKVINGPLLQAQKEPVLSKTNHNSADESLCLQTIVLAKLPELNQPAVAMQVPSTRPLIAKKVPSASKPRCAERVLWDKDQASSSSRNPAALSSPHIASRRTGTSQEQFKALLLRKGSRLESGSRMSATELLRFTRESSARVIDGQEVTQPPSSPVPSLRSPSWRGCGLSPRGVLGKGERWERPRPGQNGSRLDWSPRAESQNAGSPLGRSGRLGRSARFAGPRRPSMQPISEGDVETVENCNEGEALEVTGV</sequence>
<dbReference type="AlphaFoldDB" id="A0A8C4Q4Q3"/>
<feature type="compositionally biased region" description="Basic and acidic residues" evidence="1">
    <location>
        <begin position="1045"/>
        <end position="1056"/>
    </location>
</feature>
<feature type="region of interest" description="Disordered" evidence="1">
    <location>
        <begin position="1045"/>
        <end position="1080"/>
    </location>
</feature>
<feature type="region of interest" description="Disordered" evidence="1">
    <location>
        <begin position="280"/>
        <end position="326"/>
    </location>
</feature>
<dbReference type="PANTHER" id="PTHR23039">
    <property type="entry name" value="NANCE-HORAN SYNDROME PROTEIN"/>
    <property type="match status" value="1"/>
</dbReference>
<feature type="region of interest" description="Disordered" evidence="1">
    <location>
        <begin position="580"/>
        <end position="677"/>
    </location>
</feature>
<protein>
    <submittedName>
        <fullName evidence="2">Uncharacterized protein</fullName>
    </submittedName>
</protein>
<dbReference type="Pfam" id="PF15273">
    <property type="entry name" value="NHS"/>
    <property type="match status" value="3"/>
</dbReference>
<evidence type="ECO:0000256" key="1">
    <source>
        <dbReference type="SAM" id="MobiDB-lite"/>
    </source>
</evidence>
<dbReference type="Proteomes" id="UP000694388">
    <property type="component" value="Unplaced"/>
</dbReference>
<dbReference type="GeneTree" id="ENSGT00950000182963"/>
<feature type="compositionally biased region" description="Polar residues" evidence="1">
    <location>
        <begin position="32"/>
        <end position="44"/>
    </location>
</feature>
<accession>A0A8C4Q4Q3</accession>
<feature type="compositionally biased region" description="Low complexity" evidence="1">
    <location>
        <begin position="1057"/>
        <end position="1069"/>
    </location>
</feature>
<dbReference type="InterPro" id="IPR024845">
    <property type="entry name" value="NHS-like"/>
</dbReference>
<feature type="region of interest" description="Disordered" evidence="1">
    <location>
        <begin position="1117"/>
        <end position="1210"/>
    </location>
</feature>
<reference evidence="2" key="2">
    <citation type="submission" date="2025-09" db="UniProtKB">
        <authorList>
            <consortium name="Ensembl"/>
        </authorList>
    </citation>
    <scope>IDENTIFICATION</scope>
</reference>
<evidence type="ECO:0000313" key="2">
    <source>
        <dbReference type="Ensembl" id="ENSEBUP00000009974.1"/>
    </source>
</evidence>
<name>A0A8C4Q4Q3_EPTBU</name>
<feature type="region of interest" description="Disordered" evidence="1">
    <location>
        <begin position="32"/>
        <end position="104"/>
    </location>
</feature>
<feature type="region of interest" description="Disordered" evidence="1">
    <location>
        <begin position="735"/>
        <end position="773"/>
    </location>
</feature>
<evidence type="ECO:0000313" key="3">
    <source>
        <dbReference type="Proteomes" id="UP000694388"/>
    </source>
</evidence>
<dbReference type="PANTHER" id="PTHR23039:SF9">
    <property type="entry name" value="LOW QUALITY PROTEIN: NHS-LIKE PROTEIN 1"/>
    <property type="match status" value="1"/>
</dbReference>
<feature type="compositionally biased region" description="Low complexity" evidence="1">
    <location>
        <begin position="1179"/>
        <end position="1196"/>
    </location>
</feature>
<organism evidence="2 3">
    <name type="scientific">Eptatretus burgeri</name>
    <name type="common">Inshore hagfish</name>
    <dbReference type="NCBI Taxonomy" id="7764"/>
    <lineage>
        <taxon>Eukaryota</taxon>
        <taxon>Metazoa</taxon>
        <taxon>Chordata</taxon>
        <taxon>Craniata</taxon>
        <taxon>Vertebrata</taxon>
        <taxon>Cyclostomata</taxon>
        <taxon>Myxini</taxon>
        <taxon>Myxiniformes</taxon>
        <taxon>Myxinidae</taxon>
        <taxon>Eptatretinae</taxon>
        <taxon>Eptatretus</taxon>
    </lineage>
</organism>
<keyword evidence="3" id="KW-1185">Reference proteome</keyword>
<feature type="compositionally biased region" description="Low complexity" evidence="1">
    <location>
        <begin position="654"/>
        <end position="671"/>
    </location>
</feature>
<feature type="compositionally biased region" description="Low complexity" evidence="1">
    <location>
        <begin position="580"/>
        <end position="611"/>
    </location>
</feature>
<proteinExistence type="predicted"/>